<sequence length="241" mass="26817">MKIDVIISANHIDENKIKDKIVVVIDMFRATSVITAAINNGCKAVIPYLTIEETLEASKKFNKGEYLLGGERNAVRIENFDLSNSPLEYTRNMVNDKTVLMTTTNGTRALTKSLGAKRIFVAAMINGEAVAEKLININEDVVIVNAGTNGEFSMDDYICGGYIINSILKEKKSVQLTDIAKTSNMIYESNSNIISYVKHASHYALMKSINLDEDIDYCMKKSIIDVVPEYINGKIIPYNLD</sequence>
<evidence type="ECO:0000256" key="2">
    <source>
        <dbReference type="ARBA" id="ARBA00009997"/>
    </source>
</evidence>
<evidence type="ECO:0000256" key="4">
    <source>
        <dbReference type="ARBA" id="ARBA00021948"/>
    </source>
</evidence>
<dbReference type="GO" id="GO:0000287">
    <property type="term" value="F:magnesium ion binding"/>
    <property type="evidence" value="ECO:0007669"/>
    <property type="project" value="UniProtKB-UniRule"/>
</dbReference>
<dbReference type="OrthoDB" id="4913at2"/>
<evidence type="ECO:0000313" key="10">
    <source>
        <dbReference type="Proteomes" id="UP000199263"/>
    </source>
</evidence>
<accession>A0A1I1L7M0</accession>
<dbReference type="SUPFAM" id="SSF142823">
    <property type="entry name" value="ComB-like"/>
    <property type="match status" value="1"/>
</dbReference>
<dbReference type="RefSeq" id="WP_090089959.1">
    <property type="nucleotide sequence ID" value="NZ_FOMG01000007.1"/>
</dbReference>
<evidence type="ECO:0000256" key="3">
    <source>
        <dbReference type="ARBA" id="ARBA00012953"/>
    </source>
</evidence>
<dbReference type="NCBIfam" id="NF002055">
    <property type="entry name" value="PRK00886.1-4"/>
    <property type="match status" value="1"/>
</dbReference>
<protein>
    <recommendedName>
        <fullName evidence="4 8">Probable 2-phosphosulfolactate phosphatase</fullName>
        <ecNumber evidence="3 8">3.1.3.71</ecNumber>
    </recommendedName>
</protein>
<name>A0A1I1L7M0_9CLOT</name>
<evidence type="ECO:0000313" key="9">
    <source>
        <dbReference type="EMBL" id="SFC68482.1"/>
    </source>
</evidence>
<organism evidence="9 10">
    <name type="scientific">Clostridium uliginosum</name>
    <dbReference type="NCBI Taxonomy" id="119641"/>
    <lineage>
        <taxon>Bacteria</taxon>
        <taxon>Bacillati</taxon>
        <taxon>Bacillota</taxon>
        <taxon>Clostridia</taxon>
        <taxon>Eubacteriales</taxon>
        <taxon>Clostridiaceae</taxon>
        <taxon>Clostridium</taxon>
    </lineage>
</organism>
<dbReference type="FunFam" id="3.90.1560.10:FF:000001">
    <property type="entry name" value="Probable 2-phosphosulfolactate phosphatase"/>
    <property type="match status" value="1"/>
</dbReference>
<dbReference type="PANTHER" id="PTHR37311">
    <property type="entry name" value="2-PHOSPHOSULFOLACTATE PHOSPHATASE-RELATED"/>
    <property type="match status" value="1"/>
</dbReference>
<keyword evidence="10" id="KW-1185">Reference proteome</keyword>
<dbReference type="EC" id="3.1.3.71" evidence="3 8"/>
<dbReference type="GO" id="GO:0050545">
    <property type="term" value="F:sulfopyruvate decarboxylase activity"/>
    <property type="evidence" value="ECO:0007669"/>
    <property type="project" value="TreeGrafter"/>
</dbReference>
<gene>
    <name evidence="8" type="primary">comB</name>
    <name evidence="9" type="ORF">SAMN05421842_10797</name>
</gene>
<dbReference type="EMBL" id="FOMG01000007">
    <property type="protein sequence ID" value="SFC68482.1"/>
    <property type="molecule type" value="Genomic_DNA"/>
</dbReference>
<evidence type="ECO:0000256" key="1">
    <source>
        <dbReference type="ARBA" id="ARBA00001946"/>
    </source>
</evidence>
<dbReference type="Proteomes" id="UP000199263">
    <property type="component" value="Unassembled WGS sequence"/>
</dbReference>
<dbReference type="Pfam" id="PF04029">
    <property type="entry name" value="2-ph_phosp"/>
    <property type="match status" value="1"/>
</dbReference>
<dbReference type="InterPro" id="IPR005238">
    <property type="entry name" value="ComB-like"/>
</dbReference>
<dbReference type="AlphaFoldDB" id="A0A1I1L7M0"/>
<keyword evidence="5 8" id="KW-0378">Hydrolase</keyword>
<comment type="similarity">
    <text evidence="2 8">Belongs to the ComB family.</text>
</comment>
<comment type="catalytic activity">
    <reaction evidence="7 8">
        <text>(2R)-O-phospho-3-sulfolactate + H2O = (2R)-3-sulfolactate + phosphate</text>
        <dbReference type="Rhea" id="RHEA:23416"/>
        <dbReference type="ChEBI" id="CHEBI:15377"/>
        <dbReference type="ChEBI" id="CHEBI:15597"/>
        <dbReference type="ChEBI" id="CHEBI:43474"/>
        <dbReference type="ChEBI" id="CHEBI:58738"/>
        <dbReference type="EC" id="3.1.3.71"/>
    </reaction>
</comment>
<evidence type="ECO:0000256" key="7">
    <source>
        <dbReference type="ARBA" id="ARBA00033711"/>
    </source>
</evidence>
<dbReference type="Gene3D" id="3.90.1560.10">
    <property type="entry name" value="ComB-like"/>
    <property type="match status" value="1"/>
</dbReference>
<dbReference type="HAMAP" id="MF_00490">
    <property type="entry name" value="ComB"/>
    <property type="match status" value="1"/>
</dbReference>
<reference evidence="9 10" key="1">
    <citation type="submission" date="2016-10" db="EMBL/GenBank/DDBJ databases">
        <authorList>
            <person name="de Groot N.N."/>
        </authorList>
    </citation>
    <scope>NUCLEOTIDE SEQUENCE [LARGE SCALE GENOMIC DNA]</scope>
    <source>
        <strain evidence="9 10">DSM 12992</strain>
    </source>
</reference>
<dbReference type="STRING" id="119641.SAMN05421842_10797"/>
<comment type="cofactor">
    <cofactor evidence="1 8">
        <name>Mg(2+)</name>
        <dbReference type="ChEBI" id="CHEBI:18420"/>
    </cofactor>
</comment>
<evidence type="ECO:0000256" key="8">
    <source>
        <dbReference type="HAMAP-Rule" id="MF_00490"/>
    </source>
</evidence>
<dbReference type="PANTHER" id="PTHR37311:SF1">
    <property type="entry name" value="2-PHOSPHOSULFOLACTATE PHOSPHATASE-RELATED"/>
    <property type="match status" value="1"/>
</dbReference>
<dbReference type="GO" id="GO:0050532">
    <property type="term" value="F:2-phosphosulfolactate phosphatase activity"/>
    <property type="evidence" value="ECO:0007669"/>
    <property type="project" value="UniProtKB-UniRule"/>
</dbReference>
<evidence type="ECO:0000256" key="6">
    <source>
        <dbReference type="ARBA" id="ARBA00022842"/>
    </source>
</evidence>
<proteinExistence type="inferred from homology"/>
<keyword evidence="6 8" id="KW-0460">Magnesium</keyword>
<evidence type="ECO:0000256" key="5">
    <source>
        <dbReference type="ARBA" id="ARBA00022801"/>
    </source>
</evidence>
<dbReference type="InterPro" id="IPR036702">
    <property type="entry name" value="ComB-like_sf"/>
</dbReference>